<name>A0A0E3BZ79_9BURK</name>
<organism evidence="1 2">
    <name type="scientific">Comamonas thiooxydans</name>
    <dbReference type="NCBI Taxonomy" id="363952"/>
    <lineage>
        <taxon>Bacteria</taxon>
        <taxon>Pseudomonadati</taxon>
        <taxon>Pseudomonadota</taxon>
        <taxon>Betaproteobacteria</taxon>
        <taxon>Burkholderiales</taxon>
        <taxon>Comamonadaceae</taxon>
        <taxon>Comamonas</taxon>
    </lineage>
</organism>
<proteinExistence type="predicted"/>
<protein>
    <submittedName>
        <fullName evidence="1">Uncharacterized protein</fullName>
    </submittedName>
</protein>
<dbReference type="EMBL" id="AWTP01000103">
    <property type="protein sequence ID" value="KGH12946.1"/>
    <property type="molecule type" value="Genomic_DNA"/>
</dbReference>
<evidence type="ECO:0000313" key="1">
    <source>
        <dbReference type="EMBL" id="KGH12946.1"/>
    </source>
</evidence>
<keyword evidence="2" id="KW-1185">Reference proteome</keyword>
<sequence>MADVIDESMRGPARFTIIAPSIYHPFYHRFFDHFSLKKTDLDWILEKNFKNQKLN</sequence>
<reference evidence="1 2" key="1">
    <citation type="submission" date="2013-09" db="EMBL/GenBank/DDBJ databases">
        <title>High correlation between genotypes and phenotypes of environmental bacteria Comamonas testosteroni strains.</title>
        <authorList>
            <person name="Liu L."/>
            <person name="Zhu W."/>
            <person name="Xia X."/>
            <person name="Xu B."/>
            <person name="Luo M."/>
            <person name="Wang G."/>
        </authorList>
    </citation>
    <scope>NUCLEOTIDE SEQUENCE [LARGE SCALE GENOMIC DNA]</scope>
    <source>
        <strain evidence="1 2">DF2</strain>
    </source>
</reference>
<gene>
    <name evidence="1" type="ORF">P608_09910</name>
</gene>
<comment type="caution">
    <text evidence="1">The sequence shown here is derived from an EMBL/GenBank/DDBJ whole genome shotgun (WGS) entry which is preliminary data.</text>
</comment>
<evidence type="ECO:0000313" key="2">
    <source>
        <dbReference type="Proteomes" id="UP000029549"/>
    </source>
</evidence>
<dbReference type="AlphaFoldDB" id="A0A0E3BZ79"/>
<dbReference type="Proteomes" id="UP000029549">
    <property type="component" value="Unassembled WGS sequence"/>
</dbReference>
<accession>A0A0E3BZ79</accession>